<reference evidence="1" key="1">
    <citation type="submission" date="2016-09" db="EMBL/GenBank/DDBJ databases">
        <authorList>
            <person name="Capua I."/>
            <person name="De Benedictis P."/>
            <person name="Joannis T."/>
            <person name="Lombin L.H."/>
            <person name="Cattoli G."/>
        </authorList>
    </citation>
    <scope>NUCLEOTIDE SEQUENCE</scope>
    <source>
        <strain evidence="1">B9</strain>
    </source>
</reference>
<gene>
    <name evidence="1" type="ORF">CNECB9_4560006</name>
</gene>
<evidence type="ECO:0000313" key="1">
    <source>
        <dbReference type="EMBL" id="SCU86306.1"/>
    </source>
</evidence>
<accession>A0A1K0JTM3</accession>
<protein>
    <submittedName>
        <fullName evidence="1">Uncharacterized protein</fullName>
    </submittedName>
</protein>
<dbReference type="AlphaFoldDB" id="A0A1K0JTM3"/>
<organism evidence="1">
    <name type="scientific">Cupriavidus necator</name>
    <name type="common">Alcaligenes eutrophus</name>
    <name type="synonym">Ralstonia eutropha</name>
    <dbReference type="NCBI Taxonomy" id="106590"/>
    <lineage>
        <taxon>Bacteria</taxon>
        <taxon>Pseudomonadati</taxon>
        <taxon>Pseudomonadota</taxon>
        <taxon>Betaproteobacteria</taxon>
        <taxon>Burkholderiales</taxon>
        <taxon>Burkholderiaceae</taxon>
        <taxon>Cupriavidus</taxon>
    </lineage>
</organism>
<proteinExistence type="predicted"/>
<sequence>MAIIRFSFEQPGATPSHPELNHMGEILPVFYGRTGTHGCGRVMLESARSELGQMPAMLPPGAAIRISS</sequence>
<dbReference type="EMBL" id="FMSH01000397">
    <property type="protein sequence ID" value="SCU86306.1"/>
    <property type="molecule type" value="Genomic_DNA"/>
</dbReference>
<name>A0A1K0JTM3_CUPNE</name>